<name>A0AA39MJA0_9AGAR</name>
<dbReference type="AlphaFoldDB" id="A0AA39MJA0"/>
<dbReference type="Proteomes" id="UP001175226">
    <property type="component" value="Unassembled WGS sequence"/>
</dbReference>
<evidence type="ECO:0000313" key="3">
    <source>
        <dbReference type="Proteomes" id="UP001175226"/>
    </source>
</evidence>
<evidence type="ECO:0000313" key="2">
    <source>
        <dbReference type="EMBL" id="KAK0435754.1"/>
    </source>
</evidence>
<organism evidence="2 3">
    <name type="scientific">Armillaria borealis</name>
    <dbReference type="NCBI Taxonomy" id="47425"/>
    <lineage>
        <taxon>Eukaryota</taxon>
        <taxon>Fungi</taxon>
        <taxon>Dikarya</taxon>
        <taxon>Basidiomycota</taxon>
        <taxon>Agaricomycotina</taxon>
        <taxon>Agaricomycetes</taxon>
        <taxon>Agaricomycetidae</taxon>
        <taxon>Agaricales</taxon>
        <taxon>Marasmiineae</taxon>
        <taxon>Physalacriaceae</taxon>
        <taxon>Armillaria</taxon>
    </lineage>
</organism>
<comment type="caution">
    <text evidence="2">The sequence shown here is derived from an EMBL/GenBank/DDBJ whole genome shotgun (WGS) entry which is preliminary data.</text>
</comment>
<accession>A0AA39MJA0</accession>
<feature type="region of interest" description="Disordered" evidence="1">
    <location>
        <begin position="156"/>
        <end position="176"/>
    </location>
</feature>
<reference evidence="2" key="1">
    <citation type="submission" date="2023-06" db="EMBL/GenBank/DDBJ databases">
        <authorList>
            <consortium name="Lawrence Berkeley National Laboratory"/>
            <person name="Ahrendt S."/>
            <person name="Sahu N."/>
            <person name="Indic B."/>
            <person name="Wong-Bajracharya J."/>
            <person name="Merenyi Z."/>
            <person name="Ke H.-M."/>
            <person name="Monk M."/>
            <person name="Kocsube S."/>
            <person name="Drula E."/>
            <person name="Lipzen A."/>
            <person name="Balint B."/>
            <person name="Henrissat B."/>
            <person name="Andreopoulos B."/>
            <person name="Martin F.M."/>
            <person name="Harder C.B."/>
            <person name="Rigling D."/>
            <person name="Ford K.L."/>
            <person name="Foster G.D."/>
            <person name="Pangilinan J."/>
            <person name="Papanicolaou A."/>
            <person name="Barry K."/>
            <person name="LaButti K."/>
            <person name="Viragh M."/>
            <person name="Koriabine M."/>
            <person name="Yan M."/>
            <person name="Riley R."/>
            <person name="Champramary S."/>
            <person name="Plett K.L."/>
            <person name="Tsai I.J."/>
            <person name="Slot J."/>
            <person name="Sipos G."/>
            <person name="Plett J."/>
            <person name="Nagy L.G."/>
            <person name="Grigoriev I.V."/>
        </authorList>
    </citation>
    <scope>NUCLEOTIDE SEQUENCE</scope>
    <source>
        <strain evidence="2">FPL87.14</strain>
    </source>
</reference>
<gene>
    <name evidence="2" type="ORF">EV421DRAFT_2022381</name>
</gene>
<keyword evidence="3" id="KW-1185">Reference proteome</keyword>
<protein>
    <submittedName>
        <fullName evidence="2">Uncharacterized protein</fullName>
    </submittedName>
</protein>
<evidence type="ECO:0000256" key="1">
    <source>
        <dbReference type="SAM" id="MobiDB-lite"/>
    </source>
</evidence>
<dbReference type="EMBL" id="JAUEPT010000060">
    <property type="protein sequence ID" value="KAK0435754.1"/>
    <property type="molecule type" value="Genomic_DNA"/>
</dbReference>
<proteinExistence type="predicted"/>
<sequence>MSSFGNDASPIKLNMALRIYAMIEKHSSSVGRDGLEKEKTIFMYAKGKNRSIVLSGLADVPCPDLGIDIDAMLEKFDDSATPAMSHNLEKEQANQANRVPAVTLIPIAKNAQQDSNVPALIRQSSAGGMPIMTSSLADLPCADFDNDALLEEFNDSATPGISNNLEEEQTGRPESSIPVLNQRSYTVSRLVIPSALANVSCADLGVDAVFEKLNAILGPTSHERTSVSSVLKRYIARNYDFGTVYGYLRRHWVSFSYLGWVRDAEEQSPEKERDLLVNGRPLRLKPGYFEDDRCWFNQPWTIQEISEKVVIGGETGDDGTLEEDIRVMFHAQLASLRKMRDSHLVFDVFSEMKKRVSTKPLDKVAGLGYILDLRYLPLYDEAQSKEDAWTALVNAMVRYSRENFLFFYPEPGNGSRCWHPSWNQIMTKNLPSNQKSLWEGYNRTEGAYFSADSYRGRRIDSGYVRGLSHPSYDGMPRQGELVANDHTGSTHTFKSVADHTYPIPEGLYTLLGSNDHNLSLCFSPDVHDRHLLFWVVGRQRRNGNFEN</sequence>